<evidence type="ECO:0000259" key="1">
    <source>
        <dbReference type="PROSITE" id="PS50097"/>
    </source>
</evidence>
<organism evidence="2 3">
    <name type="scientific">Lophiotrema nucula</name>
    <dbReference type="NCBI Taxonomy" id="690887"/>
    <lineage>
        <taxon>Eukaryota</taxon>
        <taxon>Fungi</taxon>
        <taxon>Dikarya</taxon>
        <taxon>Ascomycota</taxon>
        <taxon>Pezizomycotina</taxon>
        <taxon>Dothideomycetes</taxon>
        <taxon>Pleosporomycetidae</taxon>
        <taxon>Pleosporales</taxon>
        <taxon>Lophiotremataceae</taxon>
        <taxon>Lophiotrema</taxon>
    </lineage>
</organism>
<dbReference type="PANTHER" id="PTHR47843:SF2">
    <property type="entry name" value="BTB DOMAIN-CONTAINING PROTEIN"/>
    <property type="match status" value="1"/>
</dbReference>
<dbReference type="InterPro" id="IPR011333">
    <property type="entry name" value="SKP1/BTB/POZ_sf"/>
</dbReference>
<name>A0A6A5ZF09_9PLEO</name>
<gene>
    <name evidence="2" type="ORF">BDV96DRAFT_643896</name>
</gene>
<sequence>MAKNEAKPPRLSSAASQGTIIIRVGLQEQDYVLHKAFLSHYSGYFQGALSGRFSETLDGVVVLKEINPEVFSFFADWIYTPQIPDTPAGWGSMTRSGTEHDGKILRYRAYFLADRLIVPKLKSAIFNQLYDRFADQSSPLALGVIEAFESLPEQDPLLKLLVDALCWSNANNERGDDPVWYDKLKQLPPQFLAKVTIKLFRLWDVESTGRLKRSDYEIEES</sequence>
<dbReference type="SUPFAM" id="SSF54695">
    <property type="entry name" value="POZ domain"/>
    <property type="match status" value="1"/>
</dbReference>
<proteinExistence type="predicted"/>
<dbReference type="InterPro" id="IPR000210">
    <property type="entry name" value="BTB/POZ_dom"/>
</dbReference>
<protein>
    <recommendedName>
        <fullName evidence="1">BTB domain-containing protein</fullName>
    </recommendedName>
</protein>
<dbReference type="OrthoDB" id="194443at2759"/>
<dbReference type="AlphaFoldDB" id="A0A6A5ZF09"/>
<dbReference type="PROSITE" id="PS50097">
    <property type="entry name" value="BTB"/>
    <property type="match status" value="1"/>
</dbReference>
<dbReference type="PANTHER" id="PTHR47843">
    <property type="entry name" value="BTB DOMAIN-CONTAINING PROTEIN-RELATED"/>
    <property type="match status" value="1"/>
</dbReference>
<feature type="domain" description="BTB" evidence="1">
    <location>
        <begin position="18"/>
        <end position="87"/>
    </location>
</feature>
<evidence type="ECO:0000313" key="3">
    <source>
        <dbReference type="Proteomes" id="UP000799770"/>
    </source>
</evidence>
<dbReference type="SMART" id="SM00225">
    <property type="entry name" value="BTB"/>
    <property type="match status" value="1"/>
</dbReference>
<dbReference type="CDD" id="cd18186">
    <property type="entry name" value="BTB_POZ_ZBTB_KLHL-like"/>
    <property type="match status" value="1"/>
</dbReference>
<dbReference type="Pfam" id="PF00651">
    <property type="entry name" value="BTB"/>
    <property type="match status" value="1"/>
</dbReference>
<accession>A0A6A5ZF09</accession>
<dbReference type="EMBL" id="ML977318">
    <property type="protein sequence ID" value="KAF2117523.1"/>
    <property type="molecule type" value="Genomic_DNA"/>
</dbReference>
<dbReference type="Gene3D" id="3.30.710.10">
    <property type="entry name" value="Potassium Channel Kv1.1, Chain A"/>
    <property type="match status" value="1"/>
</dbReference>
<evidence type="ECO:0000313" key="2">
    <source>
        <dbReference type="EMBL" id="KAF2117523.1"/>
    </source>
</evidence>
<reference evidence="2" key="1">
    <citation type="journal article" date="2020" name="Stud. Mycol.">
        <title>101 Dothideomycetes genomes: a test case for predicting lifestyles and emergence of pathogens.</title>
        <authorList>
            <person name="Haridas S."/>
            <person name="Albert R."/>
            <person name="Binder M."/>
            <person name="Bloem J."/>
            <person name="Labutti K."/>
            <person name="Salamov A."/>
            <person name="Andreopoulos B."/>
            <person name="Baker S."/>
            <person name="Barry K."/>
            <person name="Bills G."/>
            <person name="Bluhm B."/>
            <person name="Cannon C."/>
            <person name="Castanera R."/>
            <person name="Culley D."/>
            <person name="Daum C."/>
            <person name="Ezra D."/>
            <person name="Gonzalez J."/>
            <person name="Henrissat B."/>
            <person name="Kuo A."/>
            <person name="Liang C."/>
            <person name="Lipzen A."/>
            <person name="Lutzoni F."/>
            <person name="Magnuson J."/>
            <person name="Mondo S."/>
            <person name="Nolan M."/>
            <person name="Ohm R."/>
            <person name="Pangilinan J."/>
            <person name="Park H.-J."/>
            <person name="Ramirez L."/>
            <person name="Alfaro M."/>
            <person name="Sun H."/>
            <person name="Tritt A."/>
            <person name="Yoshinaga Y."/>
            <person name="Zwiers L.-H."/>
            <person name="Turgeon B."/>
            <person name="Goodwin S."/>
            <person name="Spatafora J."/>
            <person name="Crous P."/>
            <person name="Grigoriev I."/>
        </authorList>
    </citation>
    <scope>NUCLEOTIDE SEQUENCE</scope>
    <source>
        <strain evidence="2">CBS 627.86</strain>
    </source>
</reference>
<keyword evidence="3" id="KW-1185">Reference proteome</keyword>
<dbReference type="Proteomes" id="UP000799770">
    <property type="component" value="Unassembled WGS sequence"/>
</dbReference>